<proteinExistence type="inferred from homology"/>
<keyword evidence="15" id="KW-0131">Cell cycle</keyword>
<evidence type="ECO:0000256" key="21">
    <source>
        <dbReference type="ARBA" id="ARBA00048954"/>
    </source>
</evidence>
<dbReference type="SMART" id="SM00488">
    <property type="entry name" value="DEXDc2"/>
    <property type="match status" value="1"/>
</dbReference>
<evidence type="ECO:0000256" key="1">
    <source>
        <dbReference type="ARBA" id="ARBA00001966"/>
    </source>
</evidence>
<keyword evidence="23" id="KW-0472">Membrane</keyword>
<name>A0A9P6CJN5_9AGAR</name>
<evidence type="ECO:0000256" key="11">
    <source>
        <dbReference type="ARBA" id="ARBA00023004"/>
    </source>
</evidence>
<evidence type="ECO:0000313" key="26">
    <source>
        <dbReference type="Proteomes" id="UP000807353"/>
    </source>
</evidence>
<keyword evidence="13" id="KW-0413">Isomerase</keyword>
<evidence type="ECO:0000256" key="17">
    <source>
        <dbReference type="ARBA" id="ARBA00044969"/>
    </source>
</evidence>
<dbReference type="GO" id="GO:0051536">
    <property type="term" value="F:iron-sulfur cluster binding"/>
    <property type="evidence" value="ECO:0007669"/>
    <property type="project" value="UniProtKB-KW"/>
</dbReference>
<dbReference type="GO" id="GO:0043139">
    <property type="term" value="F:5'-3' DNA helicase activity"/>
    <property type="evidence" value="ECO:0007669"/>
    <property type="project" value="UniProtKB-EC"/>
</dbReference>
<sequence>MPETIKLTTPSSFPAFPFNPPYEIQVELMRHLYSTIEEKKVTIIESPTGTGKTLSLLCASLTWLADDKDRARKGKLDAFAGEDDGAKDWVIEQTRERVRRELEADERDYEDRLRKARNREALIKRKANARVVKRPRFDPKPGRDDDIDDDRFLPEIEAQGDTEDMNISPALRALMAKVDKPSKPGYLDNEVEPTCTKIYYASRTHSQLAQVLPELRRLKLKLQINSHHPQNWGVAVASGKRGADGSDDDEDTPAPHSRAVSLGSRKQLCINDELRARARDLDEGCRELLAEKRDKRCPYLPPIGEDTRMLDFRDQILASPKDIEDLAAVGKMIGTCPYYGSRRAIPQAELVTLPYNLLLQRTAREALGIDLTDQIVIIDEAHNLIPTLLSISTTRLPFSTLTTSLQQVGIYVSKFRNRLGAENMLHLRRLVVFLDALKRYTLEWKDSRRNNSAVRSQETHAGEKAEIMTVAELLERLGRKAAGVNLMEIEAYLRRSKVARKIAGYSDKETRKNGNGDHLQMVKRGAVPPLHVVEAFLISLTGNNEDGRVTFSLYEKPDQEGIEIKYQLLNPSPQFQDVVDVARSVILAGGTMSPISDVVNQLFSYLPQEKLSSFSCGHIIPSSSLLTLVVTKGPRGGELDYKARKQGNSAVIAELGQILLNFVGIIPGGMIVFFPSYNFLNAAKVAWKSTDYLGKISVKKKIFFEPEEAAEVDRVLQEYSAAIQINTRGALLFAVIGAKLSEGLNFADDLARAVVVVGVPFANLGSPELRERMDYVKQLENKRGPKKGPGQKNADAELYENMCMNAVNQSIGRAIRHQGDWASLILLDSRYASSSIRNKLPKWIGSGITITDGFGQVVNGLGTFYRSKRT</sequence>
<reference evidence="25" key="1">
    <citation type="submission" date="2020-11" db="EMBL/GenBank/DDBJ databases">
        <authorList>
            <consortium name="DOE Joint Genome Institute"/>
            <person name="Ahrendt S."/>
            <person name="Riley R."/>
            <person name="Andreopoulos W."/>
            <person name="Labutti K."/>
            <person name="Pangilinan J."/>
            <person name="Ruiz-Duenas F.J."/>
            <person name="Barrasa J.M."/>
            <person name="Sanchez-Garcia M."/>
            <person name="Camarero S."/>
            <person name="Miyauchi S."/>
            <person name="Serrano A."/>
            <person name="Linde D."/>
            <person name="Babiker R."/>
            <person name="Drula E."/>
            <person name="Ayuso-Fernandez I."/>
            <person name="Pacheco R."/>
            <person name="Padilla G."/>
            <person name="Ferreira P."/>
            <person name="Barriuso J."/>
            <person name="Kellner H."/>
            <person name="Castanera R."/>
            <person name="Alfaro M."/>
            <person name="Ramirez L."/>
            <person name="Pisabarro A.G."/>
            <person name="Kuo A."/>
            <person name="Tritt A."/>
            <person name="Lipzen A."/>
            <person name="He G."/>
            <person name="Yan M."/>
            <person name="Ng V."/>
            <person name="Cullen D."/>
            <person name="Martin F."/>
            <person name="Rosso M.-N."/>
            <person name="Henrissat B."/>
            <person name="Hibbett D."/>
            <person name="Martinez A.T."/>
            <person name="Grigoriev I.V."/>
        </authorList>
    </citation>
    <scope>NUCLEOTIDE SEQUENCE</scope>
    <source>
        <strain evidence="25">CBS 247.69</strain>
    </source>
</reference>
<evidence type="ECO:0000256" key="15">
    <source>
        <dbReference type="ARBA" id="ARBA00023306"/>
    </source>
</evidence>
<dbReference type="GO" id="GO:0005524">
    <property type="term" value="F:ATP binding"/>
    <property type="evidence" value="ECO:0007669"/>
    <property type="project" value="UniProtKB-KW"/>
</dbReference>
<dbReference type="CDD" id="cd18788">
    <property type="entry name" value="SF2_C_XPD"/>
    <property type="match status" value="1"/>
</dbReference>
<dbReference type="GO" id="GO:0003677">
    <property type="term" value="F:DNA binding"/>
    <property type="evidence" value="ECO:0007669"/>
    <property type="project" value="InterPro"/>
</dbReference>
<evidence type="ECO:0000256" key="14">
    <source>
        <dbReference type="ARBA" id="ARBA00023242"/>
    </source>
</evidence>
<comment type="catalytic activity">
    <reaction evidence="21">
        <text>ATP + H2O = ADP + phosphate + H(+)</text>
        <dbReference type="Rhea" id="RHEA:13065"/>
        <dbReference type="ChEBI" id="CHEBI:15377"/>
        <dbReference type="ChEBI" id="CHEBI:15378"/>
        <dbReference type="ChEBI" id="CHEBI:30616"/>
        <dbReference type="ChEBI" id="CHEBI:43474"/>
        <dbReference type="ChEBI" id="CHEBI:456216"/>
        <dbReference type="EC" id="5.6.2.3"/>
    </reaction>
</comment>
<keyword evidence="10" id="KW-0067">ATP-binding</keyword>
<evidence type="ECO:0000256" key="23">
    <source>
        <dbReference type="SAM" id="Phobius"/>
    </source>
</evidence>
<evidence type="ECO:0000256" key="4">
    <source>
        <dbReference type="ARBA" id="ARBA00016387"/>
    </source>
</evidence>
<dbReference type="PROSITE" id="PS51193">
    <property type="entry name" value="HELICASE_ATP_BIND_2"/>
    <property type="match status" value="1"/>
</dbReference>
<evidence type="ECO:0000256" key="10">
    <source>
        <dbReference type="ARBA" id="ARBA00022840"/>
    </source>
</evidence>
<dbReference type="PANTHER" id="PTHR11472">
    <property type="entry name" value="DNA REPAIR DEAD HELICASE RAD3/XP-D SUBFAMILY MEMBER"/>
    <property type="match status" value="1"/>
</dbReference>
<keyword evidence="23" id="KW-1133">Transmembrane helix</keyword>
<evidence type="ECO:0000256" key="9">
    <source>
        <dbReference type="ARBA" id="ARBA00022806"/>
    </source>
</evidence>
<gene>
    <name evidence="25" type="ORF">BDZ94DRAFT_1289931</name>
</gene>
<evidence type="ECO:0000256" key="13">
    <source>
        <dbReference type="ARBA" id="ARBA00023235"/>
    </source>
</evidence>
<keyword evidence="7" id="KW-0547">Nucleotide-binding</keyword>
<dbReference type="GO" id="GO:0046872">
    <property type="term" value="F:metal ion binding"/>
    <property type="evidence" value="ECO:0007669"/>
    <property type="project" value="UniProtKB-KW"/>
</dbReference>
<dbReference type="GO" id="GO:0005634">
    <property type="term" value="C:nucleus"/>
    <property type="evidence" value="ECO:0007669"/>
    <property type="project" value="UniProtKB-SubCell"/>
</dbReference>
<comment type="caution">
    <text evidence="25">The sequence shown here is derived from an EMBL/GenBank/DDBJ whole genome shotgun (WGS) entry which is preliminary data.</text>
</comment>
<dbReference type="NCBIfam" id="TIGR00604">
    <property type="entry name" value="rad3"/>
    <property type="match status" value="1"/>
</dbReference>
<dbReference type="Pfam" id="PF13307">
    <property type="entry name" value="Helicase_C_2"/>
    <property type="match status" value="1"/>
</dbReference>
<evidence type="ECO:0000256" key="8">
    <source>
        <dbReference type="ARBA" id="ARBA00022801"/>
    </source>
</evidence>
<dbReference type="InterPro" id="IPR006554">
    <property type="entry name" value="Helicase-like_DEXD_c2"/>
</dbReference>
<dbReference type="SMART" id="SM00491">
    <property type="entry name" value="HELICc2"/>
    <property type="match status" value="1"/>
</dbReference>
<dbReference type="InterPro" id="IPR013020">
    <property type="entry name" value="Rad3/Chl1-like"/>
</dbReference>
<comment type="subcellular location">
    <subcellularLocation>
        <location evidence="2">Nucleus</location>
    </subcellularLocation>
</comment>
<dbReference type="InterPro" id="IPR045028">
    <property type="entry name" value="DinG/Rad3-like"/>
</dbReference>
<dbReference type="PANTHER" id="PTHR11472:SF41">
    <property type="entry name" value="ATP-DEPENDENT DNA HELICASE DDX11-RELATED"/>
    <property type="match status" value="1"/>
</dbReference>
<comment type="cofactor">
    <cofactor evidence="1">
        <name>[4Fe-4S] cluster</name>
        <dbReference type="ChEBI" id="CHEBI:49883"/>
    </cofactor>
</comment>
<comment type="similarity">
    <text evidence="3">Belongs to the DEAD box helicase family. DEAH subfamily. DDX11/CHL1 sub-subfamily.</text>
</comment>
<dbReference type="Pfam" id="PF06733">
    <property type="entry name" value="DEAD_2"/>
    <property type="match status" value="1"/>
</dbReference>
<dbReference type="AlphaFoldDB" id="A0A9P6CJN5"/>
<dbReference type="InterPro" id="IPR027417">
    <property type="entry name" value="P-loop_NTPase"/>
</dbReference>
<evidence type="ECO:0000256" key="20">
    <source>
        <dbReference type="ARBA" id="ARBA00045702"/>
    </source>
</evidence>
<keyword evidence="9 25" id="KW-0347">Helicase</keyword>
<evidence type="ECO:0000256" key="7">
    <source>
        <dbReference type="ARBA" id="ARBA00022741"/>
    </source>
</evidence>
<feature type="transmembrane region" description="Helical" evidence="23">
    <location>
        <begin position="658"/>
        <end position="680"/>
    </location>
</feature>
<keyword evidence="8" id="KW-0378">Hydrolase</keyword>
<evidence type="ECO:0000256" key="5">
    <source>
        <dbReference type="ARBA" id="ARBA00017386"/>
    </source>
</evidence>
<dbReference type="InterPro" id="IPR014001">
    <property type="entry name" value="Helicase_ATP-bd"/>
</dbReference>
<dbReference type="SUPFAM" id="SSF52540">
    <property type="entry name" value="P-loop containing nucleoside triphosphate hydrolases"/>
    <property type="match status" value="1"/>
</dbReference>
<evidence type="ECO:0000256" key="2">
    <source>
        <dbReference type="ARBA" id="ARBA00004123"/>
    </source>
</evidence>
<dbReference type="SMART" id="SM00487">
    <property type="entry name" value="DEXDc"/>
    <property type="match status" value="1"/>
</dbReference>
<keyword evidence="6" id="KW-0479">Metal-binding</keyword>
<keyword evidence="12" id="KW-0411">Iron-sulfur</keyword>
<organism evidence="25 26">
    <name type="scientific">Collybia nuda</name>
    <dbReference type="NCBI Taxonomy" id="64659"/>
    <lineage>
        <taxon>Eukaryota</taxon>
        <taxon>Fungi</taxon>
        <taxon>Dikarya</taxon>
        <taxon>Basidiomycota</taxon>
        <taxon>Agaricomycotina</taxon>
        <taxon>Agaricomycetes</taxon>
        <taxon>Agaricomycetidae</taxon>
        <taxon>Agaricales</taxon>
        <taxon>Tricholomatineae</taxon>
        <taxon>Clitocybaceae</taxon>
        <taxon>Collybia</taxon>
    </lineage>
</organism>
<evidence type="ECO:0000259" key="24">
    <source>
        <dbReference type="PROSITE" id="PS51193"/>
    </source>
</evidence>
<dbReference type="InterPro" id="IPR010614">
    <property type="entry name" value="RAD3-like_helicase_DEAD"/>
</dbReference>
<dbReference type="EC" id="5.6.2.3" evidence="17"/>
<keyword evidence="11" id="KW-0408">Iron</keyword>
<dbReference type="Proteomes" id="UP000807353">
    <property type="component" value="Unassembled WGS sequence"/>
</dbReference>
<dbReference type="OrthoDB" id="267079at2759"/>
<dbReference type="GO" id="GO:0016818">
    <property type="term" value="F:hydrolase activity, acting on acid anhydrides, in phosphorus-containing anhydrides"/>
    <property type="evidence" value="ECO:0007669"/>
    <property type="project" value="InterPro"/>
</dbReference>
<evidence type="ECO:0000256" key="18">
    <source>
        <dbReference type="ARBA" id="ARBA00044998"/>
    </source>
</evidence>
<dbReference type="InterPro" id="IPR014013">
    <property type="entry name" value="Helic_SF1/SF2_ATP-bd_DinG/Rad3"/>
</dbReference>
<keyword evidence="14" id="KW-0539">Nucleus</keyword>
<evidence type="ECO:0000256" key="6">
    <source>
        <dbReference type="ARBA" id="ARBA00022723"/>
    </source>
</evidence>
<evidence type="ECO:0000256" key="3">
    <source>
        <dbReference type="ARBA" id="ARBA00008435"/>
    </source>
</evidence>
<accession>A0A9P6CJN5</accession>
<dbReference type="GO" id="GO:0034085">
    <property type="term" value="P:establishment of sister chromatid cohesion"/>
    <property type="evidence" value="ECO:0007669"/>
    <property type="project" value="TreeGrafter"/>
</dbReference>
<evidence type="ECO:0000256" key="16">
    <source>
        <dbReference type="ARBA" id="ARBA00029709"/>
    </source>
</evidence>
<keyword evidence="26" id="KW-1185">Reference proteome</keyword>
<dbReference type="Gene3D" id="3.40.50.300">
    <property type="entry name" value="P-loop containing nucleotide triphosphate hydrolases"/>
    <property type="match status" value="3"/>
</dbReference>
<evidence type="ECO:0000256" key="12">
    <source>
        <dbReference type="ARBA" id="ARBA00023014"/>
    </source>
</evidence>
<evidence type="ECO:0000256" key="22">
    <source>
        <dbReference type="SAM" id="MobiDB-lite"/>
    </source>
</evidence>
<feature type="domain" description="Helicase ATP-binding" evidence="24">
    <location>
        <begin position="11"/>
        <end position="431"/>
    </location>
</feature>
<dbReference type="GO" id="GO:0006139">
    <property type="term" value="P:nucleobase-containing compound metabolic process"/>
    <property type="evidence" value="ECO:0007669"/>
    <property type="project" value="InterPro"/>
</dbReference>
<protein>
    <recommendedName>
        <fullName evidence="5">ATP-dependent DNA helicase CHL1</fullName>
        <ecNumber evidence="17">5.6.2.3</ecNumber>
    </recommendedName>
    <alternativeName>
        <fullName evidence="4">ATP-dependent DNA helicase chl1</fullName>
    </alternativeName>
    <alternativeName>
        <fullName evidence="16">Chromosome loss protein 1</fullName>
    </alternativeName>
    <alternativeName>
        <fullName evidence="18 19">DNA 5'-3' helicase CHL1</fullName>
    </alternativeName>
</protein>
<feature type="region of interest" description="Disordered" evidence="22">
    <location>
        <begin position="237"/>
        <end position="260"/>
    </location>
</feature>
<evidence type="ECO:0000313" key="25">
    <source>
        <dbReference type="EMBL" id="KAF9462983.1"/>
    </source>
</evidence>
<dbReference type="EMBL" id="MU150266">
    <property type="protein sequence ID" value="KAF9462983.1"/>
    <property type="molecule type" value="Genomic_DNA"/>
</dbReference>
<dbReference type="InterPro" id="IPR006555">
    <property type="entry name" value="ATP-dep_Helicase_C"/>
</dbReference>
<comment type="function">
    <text evidence="20">ATP-dependent DNA helicase important for chromosome transmission and normal cell cycle progression in G(2)/M. May have a role in changing DNA topology to allow the loading of proteins involved in maintaining sister chromatid cohesion in the vicinity of the centromeres. Has a specific role in chromosome segregation during meiosis II.</text>
</comment>
<evidence type="ECO:0000256" key="19">
    <source>
        <dbReference type="ARBA" id="ARBA00045008"/>
    </source>
</evidence>
<keyword evidence="23" id="KW-0812">Transmembrane</keyword>